<evidence type="ECO:0008006" key="4">
    <source>
        <dbReference type="Google" id="ProtNLM"/>
    </source>
</evidence>
<accession>A0A8J3CEX1</accession>
<keyword evidence="1" id="KW-0812">Transmembrane</keyword>
<name>A0A8J3CEX1_9PSEU</name>
<dbReference type="Pfam" id="PF13531">
    <property type="entry name" value="SBP_bac_11"/>
    <property type="match status" value="1"/>
</dbReference>
<keyword evidence="1" id="KW-1133">Transmembrane helix</keyword>
<dbReference type="SUPFAM" id="SSF53850">
    <property type="entry name" value="Periplasmic binding protein-like II"/>
    <property type="match status" value="1"/>
</dbReference>
<gene>
    <name evidence="2" type="ORF">GCM10012275_29500</name>
</gene>
<protein>
    <recommendedName>
        <fullName evidence="4">Extracellular solute-binding protein</fullName>
    </recommendedName>
</protein>
<dbReference type="EMBL" id="BMMK01000012">
    <property type="protein sequence ID" value="GGM56496.1"/>
    <property type="molecule type" value="Genomic_DNA"/>
</dbReference>
<reference evidence="2" key="1">
    <citation type="journal article" date="2014" name="Int. J. Syst. Evol. Microbiol.">
        <title>Complete genome sequence of Corynebacterium casei LMG S-19264T (=DSM 44701T), isolated from a smear-ripened cheese.</title>
        <authorList>
            <consortium name="US DOE Joint Genome Institute (JGI-PGF)"/>
            <person name="Walter F."/>
            <person name="Albersmeier A."/>
            <person name="Kalinowski J."/>
            <person name="Ruckert C."/>
        </authorList>
    </citation>
    <scope>NUCLEOTIDE SEQUENCE</scope>
    <source>
        <strain evidence="2">CGMCC 4.5737</strain>
    </source>
</reference>
<keyword evidence="3" id="KW-1185">Reference proteome</keyword>
<dbReference type="Proteomes" id="UP000637578">
    <property type="component" value="Unassembled WGS sequence"/>
</dbReference>
<dbReference type="AlphaFoldDB" id="A0A8J3CEX1"/>
<reference evidence="2" key="2">
    <citation type="submission" date="2020-09" db="EMBL/GenBank/DDBJ databases">
        <authorList>
            <person name="Sun Q."/>
            <person name="Zhou Y."/>
        </authorList>
    </citation>
    <scope>NUCLEOTIDE SEQUENCE</scope>
    <source>
        <strain evidence="2">CGMCC 4.5737</strain>
    </source>
</reference>
<sequence>MGRHRALGSASRRGVAGWPIAVLGLVLLVVVGWLGWSWLGGLLERRAAAEAGTCVDGEATLTVAVTPGVAEPVRRAASEWATKRPVIQDHCVTVRVTEAEPKAVLDGFTGTWDEAKLGPRPDAWLPDSTLWVDRLAAQDGNAVATQPESVGTSPVLLAVPDAGAQPLVGGDKDRFRWADLPGLTAAPDGWNRFGKPEWGRFTVAVPDPAANPASLFAVGAALAGAGPNAAGPLTADVLGSQPVSDALSQLAKAQPAEVPGTTRDALVKLAEQKDMAATPFVAVPATEIDLYRRNIGADGAPRPSMPLIGLLADGPSPVADFPFVGLASSGGQDDEVQLRAAQKFREFLREDAQQRLFASAGLRVRATADHPTSSPGLRWQPLGTQVPALPRDVAEQLPKSWAETATH</sequence>
<keyword evidence="1" id="KW-0472">Membrane</keyword>
<feature type="transmembrane region" description="Helical" evidence="1">
    <location>
        <begin position="20"/>
        <end position="39"/>
    </location>
</feature>
<evidence type="ECO:0000256" key="1">
    <source>
        <dbReference type="SAM" id="Phobius"/>
    </source>
</evidence>
<comment type="caution">
    <text evidence="2">The sequence shown here is derived from an EMBL/GenBank/DDBJ whole genome shotgun (WGS) entry which is preliminary data.</text>
</comment>
<dbReference type="RefSeq" id="WP_189058000.1">
    <property type="nucleotide sequence ID" value="NZ_BMMK01000012.1"/>
</dbReference>
<evidence type="ECO:0000313" key="2">
    <source>
        <dbReference type="EMBL" id="GGM56496.1"/>
    </source>
</evidence>
<organism evidence="2 3">
    <name type="scientific">Longimycelium tulufanense</name>
    <dbReference type="NCBI Taxonomy" id="907463"/>
    <lineage>
        <taxon>Bacteria</taxon>
        <taxon>Bacillati</taxon>
        <taxon>Actinomycetota</taxon>
        <taxon>Actinomycetes</taxon>
        <taxon>Pseudonocardiales</taxon>
        <taxon>Pseudonocardiaceae</taxon>
        <taxon>Longimycelium</taxon>
    </lineage>
</organism>
<evidence type="ECO:0000313" key="3">
    <source>
        <dbReference type="Proteomes" id="UP000637578"/>
    </source>
</evidence>
<proteinExistence type="predicted"/>